<evidence type="ECO:0000313" key="2">
    <source>
        <dbReference type="EMBL" id="ABO51291.1"/>
    </source>
</evidence>
<name>A4J888_DESRM</name>
<accession>A4J888</accession>
<dbReference type="OrthoDB" id="1788793at2"/>
<proteinExistence type="predicted"/>
<evidence type="ECO:0000313" key="3">
    <source>
        <dbReference type="Proteomes" id="UP000001556"/>
    </source>
</evidence>
<dbReference type="STRING" id="349161.Dred_2787"/>
<dbReference type="Proteomes" id="UP000001556">
    <property type="component" value="Chromosome"/>
</dbReference>
<dbReference type="KEGG" id="drm:Dred_2787"/>
<evidence type="ECO:0000256" key="1">
    <source>
        <dbReference type="SAM" id="SignalP"/>
    </source>
</evidence>
<keyword evidence="1" id="KW-0732">Signal</keyword>
<protein>
    <recommendedName>
        <fullName evidence="4">CARDB domain-containing protein</fullName>
    </recommendedName>
</protein>
<dbReference type="AlphaFoldDB" id="A4J888"/>
<gene>
    <name evidence="2" type="ordered locus">Dred_2787</name>
</gene>
<dbReference type="EMBL" id="CP000612">
    <property type="protein sequence ID" value="ABO51291.1"/>
    <property type="molecule type" value="Genomic_DNA"/>
</dbReference>
<evidence type="ECO:0008006" key="4">
    <source>
        <dbReference type="Google" id="ProtNLM"/>
    </source>
</evidence>
<sequence>MKKKIPIWAIMMMIAFFFTSITPALAEPEEQLFHRLIISGYYAMYQDGSGHWVAEEFPGQVNRVKPGDTRSMLIGQIPCNVKAKGKITRVEVKTADQITEEMFDKNTSEGSKTSLWRPMDFKEFDPMYLRYISGSITPSFTMKNDQGDVEVTANVLLGPINNAVRVAKEPDLARYYANATWAPNSSAVLWTVPVVVEWYGIPLAPVGPPDFSVQLELERFKNVKPGDKVTSTVTYTLNKDYPQQERAWLRLHHVLGGQEYAVTFEPINSADALDANGYVTFQPGESKTYRYTFTVQDKPSKILARINPVDTDQDKYWPNNRDEALVTMQNLRVEIISKPESAHPGEPVSVGARIFNEMADMQVTRLVAKINGKVVYDIDNFDVISMADKAVNFKMPDSDATVEFYINPDREKPADEITYADNIAKCTIKKLAPIIDNDGNLKVTIMAPSRVQPFKKWTFTVKVEGRFPPPPPPPSKDDDPTATISLKVNGKAVNIDYHLSEGTWGDVVVDTKVPVNYQKSTGITVPRGKKFSKTVTFTFPATTGFPGQDYPINLHAKATWRNYNGEDTSKTMIFLKPMEPEAQITL</sequence>
<dbReference type="RefSeq" id="WP_011879086.1">
    <property type="nucleotide sequence ID" value="NC_009253.1"/>
</dbReference>
<keyword evidence="3" id="KW-1185">Reference proteome</keyword>
<dbReference type="HOGENOM" id="CLU_465202_0_0_9"/>
<feature type="chain" id="PRO_5002670736" description="CARDB domain-containing protein" evidence="1">
    <location>
        <begin position="27"/>
        <end position="586"/>
    </location>
</feature>
<organism evidence="2 3">
    <name type="scientific">Desulforamulus reducens (strain ATCC BAA-1160 / DSM 100696 / MI-1)</name>
    <name type="common">Desulfotomaculum reducens</name>
    <dbReference type="NCBI Taxonomy" id="349161"/>
    <lineage>
        <taxon>Bacteria</taxon>
        <taxon>Bacillati</taxon>
        <taxon>Bacillota</taxon>
        <taxon>Clostridia</taxon>
        <taxon>Eubacteriales</taxon>
        <taxon>Peptococcaceae</taxon>
        <taxon>Desulforamulus</taxon>
    </lineage>
</organism>
<feature type="signal peptide" evidence="1">
    <location>
        <begin position="1"/>
        <end position="26"/>
    </location>
</feature>
<reference evidence="2 3" key="1">
    <citation type="submission" date="2007-03" db="EMBL/GenBank/DDBJ databases">
        <title>Complete sequence of Desulfotomaculum reducens MI-1.</title>
        <authorList>
            <consortium name="US DOE Joint Genome Institute"/>
            <person name="Copeland A."/>
            <person name="Lucas S."/>
            <person name="Lapidus A."/>
            <person name="Barry K."/>
            <person name="Detter J.C."/>
            <person name="Glavina del Rio T."/>
            <person name="Hammon N."/>
            <person name="Israni S."/>
            <person name="Dalin E."/>
            <person name="Tice H."/>
            <person name="Pitluck S."/>
            <person name="Sims D."/>
            <person name="Brettin T."/>
            <person name="Bruce D."/>
            <person name="Han C."/>
            <person name="Tapia R."/>
            <person name="Schmutz J."/>
            <person name="Larimer F."/>
            <person name="Land M."/>
            <person name="Hauser L."/>
            <person name="Kyrpides N."/>
            <person name="Kim E."/>
            <person name="Tebo B.M."/>
            <person name="Richardson P."/>
        </authorList>
    </citation>
    <scope>NUCLEOTIDE SEQUENCE [LARGE SCALE GENOMIC DNA]</scope>
    <source>
        <strain evidence="2 3">MI-1</strain>
    </source>
</reference>